<evidence type="ECO:0000313" key="1">
    <source>
        <dbReference type="EMBL" id="KKN73998.1"/>
    </source>
</evidence>
<name>A0A0F9W7I0_9ZZZZ</name>
<dbReference type="AlphaFoldDB" id="A0A0F9W7I0"/>
<proteinExistence type="predicted"/>
<organism evidence="1">
    <name type="scientific">marine sediment metagenome</name>
    <dbReference type="NCBI Taxonomy" id="412755"/>
    <lineage>
        <taxon>unclassified sequences</taxon>
        <taxon>metagenomes</taxon>
        <taxon>ecological metagenomes</taxon>
    </lineage>
</organism>
<accession>A0A0F9W7I0</accession>
<dbReference type="EMBL" id="LAZR01000334">
    <property type="protein sequence ID" value="KKN73998.1"/>
    <property type="molecule type" value="Genomic_DNA"/>
</dbReference>
<comment type="caution">
    <text evidence="1">The sequence shown here is derived from an EMBL/GenBank/DDBJ whole genome shotgun (WGS) entry which is preliminary data.</text>
</comment>
<reference evidence="1" key="1">
    <citation type="journal article" date="2015" name="Nature">
        <title>Complex archaea that bridge the gap between prokaryotes and eukaryotes.</title>
        <authorList>
            <person name="Spang A."/>
            <person name="Saw J.H."/>
            <person name="Jorgensen S.L."/>
            <person name="Zaremba-Niedzwiedzka K."/>
            <person name="Martijn J."/>
            <person name="Lind A.E."/>
            <person name="van Eijk R."/>
            <person name="Schleper C."/>
            <person name="Guy L."/>
            <person name="Ettema T.J."/>
        </authorList>
    </citation>
    <scope>NUCLEOTIDE SEQUENCE</scope>
</reference>
<sequence>MIKNRINYKVIDKILEETKSTPRQLLVWLEWGFKYVHKADYICTGKLYLDKYFFRGEGEEEYVDKIEEERVNIFIPPVFIDTEEHPMPRLPASIWTYLNACPEPRNIMIARFKKHYKLK</sequence>
<gene>
    <name evidence="1" type="ORF">LCGC14_0395640</name>
</gene>
<protein>
    <submittedName>
        <fullName evidence="1">Uncharacterized protein</fullName>
    </submittedName>
</protein>